<dbReference type="GO" id="GO:0001002">
    <property type="term" value="F:RNA polymerase III type 1 promoter sequence-specific DNA binding"/>
    <property type="evidence" value="ECO:0007669"/>
    <property type="project" value="TreeGrafter"/>
</dbReference>
<keyword evidence="9" id="KW-1185">Reference proteome</keyword>
<keyword evidence="4" id="KW-0539">Nucleus</keyword>
<feature type="compositionally biased region" description="Polar residues" evidence="5">
    <location>
        <begin position="204"/>
        <end position="213"/>
    </location>
</feature>
<name>A0AAD4QQR0_9AGAM</name>
<feature type="domain" description="Transcription factor IIIC subunit Tfc1/Sfc1 triple barrel" evidence="7">
    <location>
        <begin position="33"/>
        <end position="147"/>
    </location>
</feature>
<dbReference type="InterPro" id="IPR041499">
    <property type="entry name" value="Tfc1/Sfc1_N"/>
</dbReference>
<keyword evidence="3" id="KW-0804">Transcription</keyword>
<dbReference type="AlphaFoldDB" id="A0AAD4QQR0"/>
<dbReference type="Pfam" id="PF09734">
    <property type="entry name" value="Tau95"/>
    <property type="match status" value="1"/>
</dbReference>
<evidence type="ECO:0000259" key="7">
    <source>
        <dbReference type="Pfam" id="PF17682"/>
    </source>
</evidence>
<dbReference type="Gene3D" id="3.30.200.160">
    <property type="entry name" value="TFIIIC, subcomplex tauA, subunit Sfc1, barrel domain"/>
    <property type="match status" value="1"/>
</dbReference>
<evidence type="ECO:0000256" key="4">
    <source>
        <dbReference type="ARBA" id="ARBA00023242"/>
    </source>
</evidence>
<evidence type="ECO:0000256" key="5">
    <source>
        <dbReference type="SAM" id="MobiDB-lite"/>
    </source>
</evidence>
<evidence type="ECO:0000313" key="8">
    <source>
        <dbReference type="EMBL" id="KAI0306927.1"/>
    </source>
</evidence>
<dbReference type="InterPro" id="IPR040454">
    <property type="entry name" value="TF_IIIC_Tfc1/Sfc1"/>
</dbReference>
<evidence type="ECO:0000313" key="9">
    <source>
        <dbReference type="Proteomes" id="UP001203297"/>
    </source>
</evidence>
<dbReference type="Proteomes" id="UP001203297">
    <property type="component" value="Unassembled WGS sequence"/>
</dbReference>
<evidence type="ECO:0000256" key="2">
    <source>
        <dbReference type="ARBA" id="ARBA00023125"/>
    </source>
</evidence>
<comment type="caution">
    <text evidence="8">The sequence shown here is derived from an EMBL/GenBank/DDBJ whole genome shotgun (WGS) entry which is preliminary data.</text>
</comment>
<protein>
    <submittedName>
        <fullName evidence="8">RNA polymerase III transcription factor IIIC subunit-domain-containing protein</fullName>
    </submittedName>
</protein>
<dbReference type="InterPro" id="IPR042536">
    <property type="entry name" value="TFIIIC_tauA_Sfc1"/>
</dbReference>
<comment type="subcellular location">
    <subcellularLocation>
        <location evidence="1">Nucleus</location>
    </subcellularLocation>
</comment>
<dbReference type="GO" id="GO:0006384">
    <property type="term" value="P:transcription initiation at RNA polymerase III promoter"/>
    <property type="evidence" value="ECO:0007669"/>
    <property type="project" value="InterPro"/>
</dbReference>
<evidence type="ECO:0000259" key="6">
    <source>
        <dbReference type="Pfam" id="PF09734"/>
    </source>
</evidence>
<dbReference type="Pfam" id="PF17682">
    <property type="entry name" value="Tau95_N"/>
    <property type="match status" value="1"/>
</dbReference>
<evidence type="ECO:0000256" key="3">
    <source>
        <dbReference type="ARBA" id="ARBA00023163"/>
    </source>
</evidence>
<gene>
    <name evidence="8" type="ORF">B0F90DRAFT_1683586</name>
</gene>
<sequence length="536" mass="60954">MEGPNNAAEASSSTESRSHKSAPAHELPTAHFYSIEYPGYVQPESVSKAVHSLGGQSSIDRAFRRNAPKEDSLLELNLRPDNPFSHPLPGDLVSTNNILLKVVKRKLKRPPTNDESQKEVVGEYTAAAVGVIPKTARFRSMADFQYQPPHDDPLSKLRRAMTALDVESIREYRFPQEKEDYTIGDPSSMDVDIDPQLVGRSHPEPQQSAQRSNLRLLPPPIFSRQGIPQNYNFKANPMSVTTTVVDEKTGEEKKRLINKARWKGFGPTSISFAEKGVPTKPPSNIEDMRNQYDQAIFQRLEELFSSRPVWTRNALLNQFTPAQAREIYNSKIILPLACYVFGDGPWRDTMVRFGYDPRQDPQARFYQKLYFRNLNHPIGRASVVSRRQESRTSVASMNRSLADQGREDRRSHIFDGVTLSSETAAFQLCDITDPMLKRMIDDEEDTRESCNERDGWFTSRALERIKTVLRHKFFALLEGYVATDEECLKLLEQQDGTRVIRPFARRPRPGKHNMAKGAMPVEDAAARLAPIIFTRF</sequence>
<feature type="region of interest" description="Disordered" evidence="5">
    <location>
        <begin position="180"/>
        <end position="213"/>
    </location>
</feature>
<dbReference type="PANTHER" id="PTHR13230">
    <property type="entry name" value="GENERAL TRANSCRIPTION FACTOR IIIC, POLYPEPTIDE 5"/>
    <property type="match status" value="1"/>
</dbReference>
<dbReference type="EMBL" id="WTXG01000002">
    <property type="protein sequence ID" value="KAI0306927.1"/>
    <property type="molecule type" value="Genomic_DNA"/>
</dbReference>
<organism evidence="8 9">
    <name type="scientific">Multifurca ochricompacta</name>
    <dbReference type="NCBI Taxonomy" id="376703"/>
    <lineage>
        <taxon>Eukaryota</taxon>
        <taxon>Fungi</taxon>
        <taxon>Dikarya</taxon>
        <taxon>Basidiomycota</taxon>
        <taxon>Agaricomycotina</taxon>
        <taxon>Agaricomycetes</taxon>
        <taxon>Russulales</taxon>
        <taxon>Russulaceae</taxon>
        <taxon>Multifurca</taxon>
    </lineage>
</organism>
<feature type="domain" description="Transcription factor IIIC subunit 5 HTH" evidence="6">
    <location>
        <begin position="216"/>
        <end position="372"/>
    </location>
</feature>
<dbReference type="PANTHER" id="PTHR13230:SF5">
    <property type="entry name" value="GENERAL TRANSCRIPTION FACTOR 3C POLYPEPTIDE 5"/>
    <property type="match status" value="1"/>
</dbReference>
<dbReference type="GO" id="GO:0005634">
    <property type="term" value="C:nucleus"/>
    <property type="evidence" value="ECO:0007669"/>
    <property type="project" value="UniProtKB-SubCell"/>
</dbReference>
<evidence type="ECO:0000256" key="1">
    <source>
        <dbReference type="ARBA" id="ARBA00004123"/>
    </source>
</evidence>
<dbReference type="GO" id="GO:0001003">
    <property type="term" value="F:RNA polymerase III type 2 promoter sequence-specific DNA binding"/>
    <property type="evidence" value="ECO:0007669"/>
    <property type="project" value="TreeGrafter"/>
</dbReference>
<accession>A0AAD4QQR0</accession>
<dbReference type="InterPro" id="IPR019136">
    <property type="entry name" value="TF_IIIC_su-5_HTH"/>
</dbReference>
<dbReference type="GO" id="GO:0000127">
    <property type="term" value="C:transcription factor TFIIIC complex"/>
    <property type="evidence" value="ECO:0007669"/>
    <property type="project" value="InterPro"/>
</dbReference>
<keyword evidence="2" id="KW-0238">DNA-binding</keyword>
<proteinExistence type="predicted"/>
<feature type="region of interest" description="Disordered" evidence="5">
    <location>
        <begin position="1"/>
        <end position="25"/>
    </location>
</feature>
<reference evidence="8" key="1">
    <citation type="journal article" date="2022" name="New Phytol.">
        <title>Evolutionary transition to the ectomycorrhizal habit in the genomes of a hyperdiverse lineage of mushroom-forming fungi.</title>
        <authorList>
            <person name="Looney B."/>
            <person name="Miyauchi S."/>
            <person name="Morin E."/>
            <person name="Drula E."/>
            <person name="Courty P.E."/>
            <person name="Kohler A."/>
            <person name="Kuo A."/>
            <person name="LaButti K."/>
            <person name="Pangilinan J."/>
            <person name="Lipzen A."/>
            <person name="Riley R."/>
            <person name="Andreopoulos W."/>
            <person name="He G."/>
            <person name="Johnson J."/>
            <person name="Nolan M."/>
            <person name="Tritt A."/>
            <person name="Barry K.W."/>
            <person name="Grigoriev I.V."/>
            <person name="Nagy L.G."/>
            <person name="Hibbett D."/>
            <person name="Henrissat B."/>
            <person name="Matheny P.B."/>
            <person name="Labbe J."/>
            <person name="Martin F.M."/>
        </authorList>
    </citation>
    <scope>NUCLEOTIDE SEQUENCE</scope>
    <source>
        <strain evidence="8">BPL690</strain>
    </source>
</reference>